<feature type="transmembrane region" description="Helical" evidence="2">
    <location>
        <begin position="210"/>
        <end position="233"/>
    </location>
</feature>
<evidence type="ECO:0000313" key="5">
    <source>
        <dbReference type="Proteomes" id="UP000272503"/>
    </source>
</evidence>
<accession>A0A3L7A435</accession>
<feature type="transmembrane region" description="Helical" evidence="2">
    <location>
        <begin position="70"/>
        <end position="87"/>
    </location>
</feature>
<feature type="transmembrane region" description="Helical" evidence="2">
    <location>
        <begin position="125"/>
        <end position="141"/>
    </location>
</feature>
<dbReference type="RefSeq" id="WP_121649061.1">
    <property type="nucleotide sequence ID" value="NZ_RCUX01000008.1"/>
</dbReference>
<dbReference type="PANTHER" id="PTHR22911:SF137">
    <property type="entry name" value="SOLUTE CARRIER FAMILY 35 MEMBER G2-RELATED"/>
    <property type="match status" value="1"/>
</dbReference>
<feature type="domain" description="EamA" evidence="3">
    <location>
        <begin position="152"/>
        <end position="283"/>
    </location>
</feature>
<reference evidence="4 5" key="1">
    <citation type="submission" date="2018-10" db="EMBL/GenBank/DDBJ databases">
        <authorList>
            <person name="Li J."/>
        </authorList>
    </citation>
    <scope>NUCLEOTIDE SEQUENCE [LARGE SCALE GENOMIC DNA]</scope>
    <source>
        <strain evidence="4 5">IF 016277</strain>
    </source>
</reference>
<name>A0A3L7A435_9MICO</name>
<evidence type="ECO:0000256" key="1">
    <source>
        <dbReference type="ARBA" id="ARBA00007362"/>
    </source>
</evidence>
<feature type="transmembrane region" description="Helical" evidence="2">
    <location>
        <begin position="176"/>
        <end position="198"/>
    </location>
</feature>
<evidence type="ECO:0000256" key="2">
    <source>
        <dbReference type="SAM" id="Phobius"/>
    </source>
</evidence>
<comment type="similarity">
    <text evidence="1">Belongs to the EamA transporter family.</text>
</comment>
<keyword evidence="2" id="KW-0812">Transmembrane</keyword>
<feature type="transmembrane region" description="Helical" evidence="2">
    <location>
        <begin position="239"/>
        <end position="259"/>
    </location>
</feature>
<sequence>METWFLVVLAIIFNGGDRLLTRATLRRSGEPDRFLLVYQATATLITAPAAIFSLVNPPQYAVNTEHPSEFWVLIPLSIALWASYSVFSFRSASLLEVSIASTIGRLRIVITAVLGVVLFGETLGPIGWIGIVLLVLAYLPISRLPSATMNRRGLVYAVAATLAISLALILDKALTAGIPPSVVVFLGFLGTTIVALVLNRNRLREPESWLLWPAVVAGIAGAAGYYLLLSALVDGQASIILPIYQAAGILYVVAGIIILSERDHVAQKLTAAGIAAAGVVLVVGT</sequence>
<dbReference type="Proteomes" id="UP000272503">
    <property type="component" value="Unassembled WGS sequence"/>
</dbReference>
<dbReference type="SUPFAM" id="SSF103481">
    <property type="entry name" value="Multidrug resistance efflux transporter EmrE"/>
    <property type="match status" value="1"/>
</dbReference>
<comment type="caution">
    <text evidence="4">The sequence shown here is derived from an EMBL/GenBank/DDBJ whole genome shotgun (WGS) entry which is preliminary data.</text>
</comment>
<feature type="transmembrane region" description="Helical" evidence="2">
    <location>
        <begin position="99"/>
        <end position="119"/>
    </location>
</feature>
<keyword evidence="5" id="KW-1185">Reference proteome</keyword>
<evidence type="ECO:0000259" key="3">
    <source>
        <dbReference type="Pfam" id="PF00892"/>
    </source>
</evidence>
<dbReference type="InterPro" id="IPR037185">
    <property type="entry name" value="EmrE-like"/>
</dbReference>
<feature type="transmembrane region" description="Helical" evidence="2">
    <location>
        <begin position="35"/>
        <end position="55"/>
    </location>
</feature>
<evidence type="ECO:0000313" key="4">
    <source>
        <dbReference type="EMBL" id="RLP75059.1"/>
    </source>
</evidence>
<keyword evidence="2" id="KW-0472">Membrane</keyword>
<dbReference type="PANTHER" id="PTHR22911">
    <property type="entry name" value="ACYL-MALONYL CONDENSING ENZYME-RELATED"/>
    <property type="match status" value="1"/>
</dbReference>
<feature type="transmembrane region" description="Helical" evidence="2">
    <location>
        <begin position="153"/>
        <end position="170"/>
    </location>
</feature>
<feature type="domain" description="EamA" evidence="3">
    <location>
        <begin position="5"/>
        <end position="140"/>
    </location>
</feature>
<dbReference type="Gene3D" id="1.10.3730.20">
    <property type="match status" value="1"/>
</dbReference>
<dbReference type="EMBL" id="RCUX01000008">
    <property type="protein sequence ID" value="RLP75059.1"/>
    <property type="molecule type" value="Genomic_DNA"/>
</dbReference>
<gene>
    <name evidence="4" type="ORF">D9V32_11610</name>
</gene>
<dbReference type="InterPro" id="IPR000620">
    <property type="entry name" value="EamA_dom"/>
</dbReference>
<organism evidence="4 5">
    <name type="scientific">Mycetocola tolaasinivorans</name>
    <dbReference type="NCBI Taxonomy" id="76635"/>
    <lineage>
        <taxon>Bacteria</taxon>
        <taxon>Bacillati</taxon>
        <taxon>Actinomycetota</taxon>
        <taxon>Actinomycetes</taxon>
        <taxon>Micrococcales</taxon>
        <taxon>Microbacteriaceae</taxon>
        <taxon>Mycetocola</taxon>
    </lineage>
</organism>
<dbReference type="AlphaFoldDB" id="A0A3L7A435"/>
<proteinExistence type="inferred from homology"/>
<dbReference type="GO" id="GO:0016020">
    <property type="term" value="C:membrane"/>
    <property type="evidence" value="ECO:0007669"/>
    <property type="project" value="InterPro"/>
</dbReference>
<dbReference type="Pfam" id="PF00892">
    <property type="entry name" value="EamA"/>
    <property type="match status" value="2"/>
</dbReference>
<keyword evidence="2" id="KW-1133">Transmembrane helix</keyword>
<protein>
    <recommendedName>
        <fullName evidence="3">EamA domain-containing protein</fullName>
    </recommendedName>
</protein>